<gene>
    <name evidence="3" type="ORF">DL764_002629</name>
</gene>
<keyword evidence="2" id="KW-0472">Membrane</keyword>
<feature type="transmembrane region" description="Helical" evidence="2">
    <location>
        <begin position="550"/>
        <end position="568"/>
    </location>
</feature>
<dbReference type="InterPro" id="IPR053018">
    <property type="entry name" value="Elsinochrome_Biosynth-Asso"/>
</dbReference>
<organism evidence="3 4">
    <name type="scientific">Monosporascus ibericus</name>
    <dbReference type="NCBI Taxonomy" id="155417"/>
    <lineage>
        <taxon>Eukaryota</taxon>
        <taxon>Fungi</taxon>
        <taxon>Dikarya</taxon>
        <taxon>Ascomycota</taxon>
        <taxon>Pezizomycotina</taxon>
        <taxon>Sordariomycetes</taxon>
        <taxon>Xylariomycetidae</taxon>
        <taxon>Xylariales</taxon>
        <taxon>Xylariales incertae sedis</taxon>
        <taxon>Monosporascus</taxon>
    </lineage>
</organism>
<keyword evidence="2" id="KW-0812">Transmembrane</keyword>
<feature type="region of interest" description="Disordered" evidence="1">
    <location>
        <begin position="415"/>
        <end position="456"/>
    </location>
</feature>
<dbReference type="PANTHER" id="PTHR37577">
    <property type="entry name" value="INTEGRAL MEMBRANE PROTEIN"/>
    <property type="match status" value="1"/>
</dbReference>
<evidence type="ECO:0000313" key="3">
    <source>
        <dbReference type="EMBL" id="RYP07242.1"/>
    </source>
</evidence>
<feature type="transmembrane region" description="Helical" evidence="2">
    <location>
        <begin position="320"/>
        <end position="350"/>
    </location>
</feature>
<feature type="region of interest" description="Disordered" evidence="1">
    <location>
        <begin position="611"/>
        <end position="633"/>
    </location>
</feature>
<feature type="transmembrane region" description="Helical" evidence="2">
    <location>
        <begin position="198"/>
        <end position="215"/>
    </location>
</feature>
<feature type="transmembrane region" description="Helical" evidence="2">
    <location>
        <begin position="251"/>
        <end position="275"/>
    </location>
</feature>
<accession>A0A4Q4TLD7</accession>
<feature type="transmembrane region" description="Helical" evidence="2">
    <location>
        <begin position="580"/>
        <end position="600"/>
    </location>
</feature>
<feature type="transmembrane region" description="Helical" evidence="2">
    <location>
        <begin position="478"/>
        <end position="497"/>
    </location>
</feature>
<feature type="transmembrane region" description="Helical" evidence="2">
    <location>
        <begin position="55"/>
        <end position="76"/>
    </location>
</feature>
<name>A0A4Q4TLD7_9PEZI</name>
<protein>
    <submittedName>
        <fullName evidence="3">Uncharacterized protein</fullName>
    </submittedName>
</protein>
<proteinExistence type="predicted"/>
<sequence>MREICGEARPPAGQDPDIVGLGVRAASSSPLRREAPESTGCPCQVRLANAVPQTFIAYAGSACVAIAALMIQYLLLHISPAEDGPCENPIDVLLLGTLRGGVRSLGLKLRWLDRPREERRWQTAFDHCILSMGDVQLAMGFAVLTYGCVTAFTEAMSVWHWWIIVGLAWFSVATNLATTLSLRPYFSKHPSERQWRTSLLACLIVALTISMIPIIRVRGMLATDPEDLQDILLSNVLCYLPEKGPRTGMRFAPAAILMAIVCGTVLVLCGILWLYERPGSVIFKWRDRYRGEMQQSFFGDVITCIRCEQRYTLLLVRPVLALWLVLRIYADLVNSVIGGMFCVVAMFAWVTMRFVDARNMGPAETMGRWTFGQIVALVLFVAPFASLVTYLWEIRWTGLWTVIFRRPQWLKGKSKQPVDQANENGDHMGTPTVPNGQAVNGPAVAEGGGINERTDSREDETSFMSACKTASAHLPSSWFLTAFPIAAFTSLLHLVLLMVLPNVFRHPSPADVFWKTIFWYLVYQPLLLFLFILAGMIVEERARRTQTLRTAYGTIAAITVGLSTGALADTLYGLGGIPMSYIGMGALGLGLLVYILYGFVARPSPMAKGKGRTYLREGDNEENAPLLGPRRPQHLKRKSYGTIDDLVSPSARERPAVAERSRSIQRFETGTRGYQITDSDLQRWLHPFTSESDAYWEDRLPLKRQHIEAIALNWEQAIRDRTVRFIFTTREEAEPETPELQGENMMLGFAAWIVWDLSRDPQFGTDRAKELYLDLDLTPDAETTQNRAFPAPVYYNWDGNRKVRNRMREFARKHFGNDISPVWQLILYGLKKRVPGHVQEASLRRLLEDSALLWKHPRSRIFVLVELDDLQLSLSVGFRRGGIDDFVLFDRENDYEHLEAR</sequence>
<dbReference type="STRING" id="155417.A0A4Q4TLD7"/>
<reference evidence="3 4" key="1">
    <citation type="submission" date="2018-06" db="EMBL/GenBank/DDBJ databases">
        <title>Complete Genomes of Monosporascus.</title>
        <authorList>
            <person name="Robinson A.J."/>
            <person name="Natvig D.O."/>
        </authorList>
    </citation>
    <scope>NUCLEOTIDE SEQUENCE [LARGE SCALE GENOMIC DNA]</scope>
    <source>
        <strain evidence="3 4">CBS 110550</strain>
    </source>
</reference>
<evidence type="ECO:0000256" key="2">
    <source>
        <dbReference type="SAM" id="Phobius"/>
    </source>
</evidence>
<dbReference type="PANTHER" id="PTHR37577:SF1">
    <property type="entry name" value="INTEGRAL MEMBRANE PROTEIN"/>
    <property type="match status" value="1"/>
</dbReference>
<evidence type="ECO:0000256" key="1">
    <source>
        <dbReference type="SAM" id="MobiDB-lite"/>
    </source>
</evidence>
<feature type="transmembrane region" description="Helical" evidence="2">
    <location>
        <begin position="370"/>
        <end position="392"/>
    </location>
</feature>
<feature type="transmembrane region" description="Helical" evidence="2">
    <location>
        <begin position="158"/>
        <end position="177"/>
    </location>
</feature>
<evidence type="ECO:0000313" key="4">
    <source>
        <dbReference type="Proteomes" id="UP000293360"/>
    </source>
</evidence>
<comment type="caution">
    <text evidence="3">The sequence shown here is derived from an EMBL/GenBank/DDBJ whole genome shotgun (WGS) entry which is preliminary data.</text>
</comment>
<dbReference type="Proteomes" id="UP000293360">
    <property type="component" value="Unassembled WGS sequence"/>
</dbReference>
<dbReference type="EMBL" id="QJNU01000102">
    <property type="protein sequence ID" value="RYP07242.1"/>
    <property type="molecule type" value="Genomic_DNA"/>
</dbReference>
<feature type="transmembrane region" description="Helical" evidence="2">
    <location>
        <begin position="517"/>
        <end position="538"/>
    </location>
</feature>
<dbReference type="AlphaFoldDB" id="A0A4Q4TLD7"/>
<keyword evidence="4" id="KW-1185">Reference proteome</keyword>
<keyword evidence="2" id="KW-1133">Transmembrane helix</keyword>
<dbReference type="OrthoDB" id="5427664at2759"/>